<sequence>MTTTSRKLPPELYCELVSFFKAEHQFSANPCTLLKMKLQSVPESLQLVSVLEADLKTIARCYASYSHIYGQYSTQILNGLQGYCPAFRELMSAAFSTHIKFLHGDGSTQITPLVGDAYWMMTPFLYLEKCPTIVCDGEAAAALTMLKADVQRVIYAYKKFSTALEAGHVDTIVTNPSLSAFVIRTFRDMRLLYRPFDELMRCVEQFSEKYSVPESAV</sequence>
<evidence type="ECO:0000313" key="1">
    <source>
        <dbReference type="Proteomes" id="UP000887572"/>
    </source>
</evidence>
<accession>A0A914I499</accession>
<dbReference type="AlphaFoldDB" id="A0A914I499"/>
<keyword evidence="1" id="KW-1185">Reference proteome</keyword>
<name>A0A914I499_GLORO</name>
<protein>
    <submittedName>
        <fullName evidence="2">Uncharacterized protein</fullName>
    </submittedName>
</protein>
<reference evidence="2" key="1">
    <citation type="submission" date="2022-11" db="UniProtKB">
        <authorList>
            <consortium name="WormBaseParasite"/>
        </authorList>
    </citation>
    <scope>IDENTIFICATION</scope>
</reference>
<dbReference type="Proteomes" id="UP000887572">
    <property type="component" value="Unplaced"/>
</dbReference>
<proteinExistence type="predicted"/>
<evidence type="ECO:0000313" key="2">
    <source>
        <dbReference type="WBParaSite" id="Gr19_v10_g6677.t1"/>
    </source>
</evidence>
<organism evidence="1 2">
    <name type="scientific">Globodera rostochiensis</name>
    <name type="common">Golden nematode worm</name>
    <name type="synonym">Heterodera rostochiensis</name>
    <dbReference type="NCBI Taxonomy" id="31243"/>
    <lineage>
        <taxon>Eukaryota</taxon>
        <taxon>Metazoa</taxon>
        <taxon>Ecdysozoa</taxon>
        <taxon>Nematoda</taxon>
        <taxon>Chromadorea</taxon>
        <taxon>Rhabditida</taxon>
        <taxon>Tylenchina</taxon>
        <taxon>Tylenchomorpha</taxon>
        <taxon>Tylenchoidea</taxon>
        <taxon>Heteroderidae</taxon>
        <taxon>Heteroderinae</taxon>
        <taxon>Globodera</taxon>
    </lineage>
</organism>
<dbReference type="WBParaSite" id="Gr19_v10_g6677.t1">
    <property type="protein sequence ID" value="Gr19_v10_g6677.t1"/>
    <property type="gene ID" value="Gr19_v10_g6677"/>
</dbReference>